<evidence type="ECO:0000256" key="1">
    <source>
        <dbReference type="ARBA" id="ARBA00010931"/>
    </source>
</evidence>
<comment type="similarity">
    <text evidence="1 7">Belongs to the ATG7 family.</text>
</comment>
<dbReference type="AlphaFoldDB" id="A0A9W8ZWP0"/>
<dbReference type="PANTHER" id="PTHR10953">
    <property type="entry name" value="UBIQUITIN-ACTIVATING ENZYME E1"/>
    <property type="match status" value="1"/>
</dbReference>
<dbReference type="GO" id="GO:0000422">
    <property type="term" value="P:autophagy of mitochondrion"/>
    <property type="evidence" value="ECO:0007669"/>
    <property type="project" value="TreeGrafter"/>
</dbReference>
<dbReference type="CDD" id="cd01486">
    <property type="entry name" value="Apg7"/>
    <property type="match status" value="1"/>
</dbReference>
<dbReference type="OrthoDB" id="338614at2759"/>
<dbReference type="InterPro" id="IPR006285">
    <property type="entry name" value="Atg7"/>
</dbReference>
<comment type="subunit">
    <text evidence="7">Homodimer.</text>
</comment>
<evidence type="ECO:0000259" key="9">
    <source>
        <dbReference type="Pfam" id="PF16420"/>
    </source>
</evidence>
<keyword evidence="3 7" id="KW-0813">Transport</keyword>
<dbReference type="GO" id="GO:0000045">
    <property type="term" value="P:autophagosome assembly"/>
    <property type="evidence" value="ECO:0007669"/>
    <property type="project" value="TreeGrafter"/>
</dbReference>
<dbReference type="PANTHER" id="PTHR10953:SF3">
    <property type="entry name" value="UBIQUITIN-LIKE MODIFIER-ACTIVATING ENZYME ATG7"/>
    <property type="match status" value="1"/>
</dbReference>
<evidence type="ECO:0000259" key="8">
    <source>
        <dbReference type="Pfam" id="PF00899"/>
    </source>
</evidence>
<dbReference type="Pfam" id="PF00899">
    <property type="entry name" value="ThiF"/>
    <property type="match status" value="1"/>
</dbReference>
<dbReference type="GO" id="GO:0019778">
    <property type="term" value="F:Atg12 activating enzyme activity"/>
    <property type="evidence" value="ECO:0007669"/>
    <property type="project" value="TreeGrafter"/>
</dbReference>
<proteinExistence type="inferred from homology"/>
<feature type="domain" description="THIF-type NAD/FAD binding fold" evidence="8">
    <location>
        <begin position="346"/>
        <end position="591"/>
    </location>
</feature>
<dbReference type="Proteomes" id="UP001150266">
    <property type="component" value="Unassembled WGS sequence"/>
</dbReference>
<feature type="active site" description="Glycyl thioester intermediate" evidence="6">
    <location>
        <position position="563"/>
    </location>
</feature>
<comment type="caution">
    <text evidence="10">The sequence shown here is derived from an EMBL/GenBank/DDBJ whole genome shotgun (WGS) entry which is preliminary data.</text>
</comment>
<protein>
    <recommendedName>
        <fullName evidence="2 7">Ubiquitin-like modifier-activating enzyme ATG7</fullName>
    </recommendedName>
    <alternativeName>
        <fullName evidence="7">Autophagy-related protein 7</fullName>
    </alternativeName>
</protein>
<dbReference type="InterPro" id="IPR042522">
    <property type="entry name" value="Atg7_N_1"/>
</dbReference>
<comment type="function">
    <text evidence="7">E1-like activating enzyme involved in the 2 ubiquitin-like systems required for cytoplasm to vacuole transport (Cvt) and autophagy. Activates ATG12 for its conjugation with ATG5 and ATG8 for its conjugation with phosphatidylethanolamine. Both systems are needed for the ATG8 association to Cvt vesicles and autophagosomes membranes. Autophagy is essential for maintenance of amino acid levels and protein synthesis under nitrogen starvation. Required for selective autophagic degradation of the nucleus (nucleophagy) as well as for mitophagy which contributes to regulate mitochondrial quantity and quality by eliminating the mitochondria to a basal level to fulfill cellular energy requirements and preventing excess ROS production.</text>
</comment>
<organism evidence="10 11">
    <name type="scientific">Lentinula aciculospora</name>
    <dbReference type="NCBI Taxonomy" id="153920"/>
    <lineage>
        <taxon>Eukaryota</taxon>
        <taxon>Fungi</taxon>
        <taxon>Dikarya</taxon>
        <taxon>Basidiomycota</taxon>
        <taxon>Agaricomycotina</taxon>
        <taxon>Agaricomycetes</taxon>
        <taxon>Agaricomycetidae</taxon>
        <taxon>Agaricales</taxon>
        <taxon>Marasmiineae</taxon>
        <taxon>Omphalotaceae</taxon>
        <taxon>Lentinula</taxon>
    </lineage>
</organism>
<dbReference type="Gene3D" id="3.40.140.70">
    <property type="entry name" value="Ubiquitin-like modifier-activating enzyme ATG7 N-terminal domain"/>
    <property type="match status" value="1"/>
</dbReference>
<dbReference type="Pfam" id="PF16420">
    <property type="entry name" value="ATG7_N"/>
    <property type="match status" value="1"/>
</dbReference>
<dbReference type="GO" id="GO:0019779">
    <property type="term" value="F:Atg8 activating enzyme activity"/>
    <property type="evidence" value="ECO:0007669"/>
    <property type="project" value="TreeGrafter"/>
</dbReference>
<name>A0A9W8ZWP0_9AGAR</name>
<keyword evidence="7" id="KW-0833">Ubl conjugation pathway</keyword>
<dbReference type="Gene3D" id="3.40.140.100">
    <property type="entry name" value="Ubiquitin-like modifier-activating enzyme ATG7 C-terminal domain"/>
    <property type="match status" value="1"/>
</dbReference>
<dbReference type="GO" id="GO:0034727">
    <property type="term" value="P:piecemeal microautophagy of the nucleus"/>
    <property type="evidence" value="ECO:0007669"/>
    <property type="project" value="TreeGrafter"/>
</dbReference>
<comment type="subcellular location">
    <subcellularLocation>
        <location evidence="7">Cytoplasm</location>
    </subcellularLocation>
    <subcellularLocation>
        <location evidence="7">Preautophagosomal structure</location>
    </subcellularLocation>
</comment>
<feature type="domain" description="Ubiquitin-like modifier-activating enzyme Atg7 N-terminal" evidence="9">
    <location>
        <begin position="6"/>
        <end position="329"/>
    </location>
</feature>
<evidence type="ECO:0000256" key="3">
    <source>
        <dbReference type="ARBA" id="ARBA00022448"/>
    </source>
</evidence>
<keyword evidence="5 7" id="KW-0072">Autophagy</keyword>
<evidence type="ECO:0000313" key="11">
    <source>
        <dbReference type="Proteomes" id="UP001150266"/>
    </source>
</evidence>
<accession>A0A9W8ZWP0</accession>
<dbReference type="GO" id="GO:0032446">
    <property type="term" value="P:protein modification by small protein conjugation"/>
    <property type="evidence" value="ECO:0007669"/>
    <property type="project" value="TreeGrafter"/>
</dbReference>
<dbReference type="GO" id="GO:0000407">
    <property type="term" value="C:phagophore assembly site"/>
    <property type="evidence" value="ECO:0007669"/>
    <property type="project" value="UniProtKB-SubCell"/>
</dbReference>
<evidence type="ECO:0000256" key="7">
    <source>
        <dbReference type="RuleBase" id="RU366022"/>
    </source>
</evidence>
<dbReference type="InterPro" id="IPR045886">
    <property type="entry name" value="ThiF/MoeB/HesA"/>
</dbReference>
<dbReference type="InterPro" id="IPR035985">
    <property type="entry name" value="Ubiquitin-activating_enz"/>
</dbReference>
<keyword evidence="4 7" id="KW-0653">Protein transport</keyword>
<dbReference type="InterPro" id="IPR000594">
    <property type="entry name" value="ThiF_NAD_FAD-bd"/>
</dbReference>
<dbReference type="GO" id="GO:0006995">
    <property type="term" value="P:cellular response to nitrogen starvation"/>
    <property type="evidence" value="ECO:0007669"/>
    <property type="project" value="TreeGrafter"/>
</dbReference>
<keyword evidence="7" id="KW-0963">Cytoplasm</keyword>
<evidence type="ECO:0000256" key="2">
    <source>
        <dbReference type="ARBA" id="ARBA00017647"/>
    </source>
</evidence>
<dbReference type="GO" id="GO:0015031">
    <property type="term" value="P:protein transport"/>
    <property type="evidence" value="ECO:0007669"/>
    <property type="project" value="UniProtKB-UniRule"/>
</dbReference>
<evidence type="ECO:0000256" key="4">
    <source>
        <dbReference type="ARBA" id="ARBA00022927"/>
    </source>
</evidence>
<dbReference type="InterPro" id="IPR032197">
    <property type="entry name" value="Atg7_N"/>
</dbReference>
<sequence>MVSTIVQFTPLPSLTHPSFWHKLTELKLDVLKLSDAEVDITATYRVGRLIEDRESGPGTFVSVGGSLGVEEESFGQGHSSTTTGSAVAKGVVKNYNTLDDFKAADKSKLFNEAANKIWTSILTTRSTALLNSFLLITYADLKKYKYYYWFAFPAFTSTPAWHIDENPGWIGAATAESKLTDEQMRSIHNHLHSSASRLPYFLIRLSGSNGISVAAIEDYNSNTDTIETTTIGFIDPSAQPQNPGWPLRNLLAYFRTLYPQTTKLRILCWKDADLPRGEESWKSRIGTIFLRPDGISSDENATTRPSAVGWEKNVHGKLGPRMADLAPMMDPVRLANQAVDLNLKLMRWRIIPELDLEKISETKCLLLGAGTLGCYVARCLMGWGVRTISFVDSSRVSFSNPVRQPLFKFEDCLNGGKPKAECAAERLKEVWPGINATGYTLSIPMPGHPIPASPPSVLEQTKKDVAKLEELIENHDAVYLLMDSRESRWLPTVIGRAKDKLVMNAALGFDTFLVMRHGARPEQGNMGQKDELGGSKKHLGCYYCNDIVAPADSLTDRTLDQMCTVTRPGLASMAASTAVELMMSVLQHPKGVRAPAPHPSIANATDNQFDEQGEGTSVLGLVPHQLRGYLAQFRNMHIVGAAYDRCTGCSETVLQAYESQGFDMMLLAFNDPKYLERLTGLDKLYEDGEKALADVEWVEETFSPKYVFHLCCVSSQENHASVSAFAETADTLRQMSETGPATGSLIVAVESPKANGKMDMK</sequence>
<dbReference type="EMBL" id="JAOTPV010000037">
    <property type="protein sequence ID" value="KAJ4468282.1"/>
    <property type="molecule type" value="Genomic_DNA"/>
</dbReference>
<evidence type="ECO:0000313" key="10">
    <source>
        <dbReference type="EMBL" id="KAJ4468282.1"/>
    </source>
</evidence>
<reference evidence="10" key="1">
    <citation type="submission" date="2022-08" db="EMBL/GenBank/DDBJ databases">
        <title>A Global Phylogenomic Analysis of the Shiitake Genus Lentinula.</title>
        <authorList>
            <consortium name="DOE Joint Genome Institute"/>
            <person name="Sierra-Patev S."/>
            <person name="Min B."/>
            <person name="Naranjo-Ortiz M."/>
            <person name="Looney B."/>
            <person name="Konkel Z."/>
            <person name="Slot J.C."/>
            <person name="Sakamoto Y."/>
            <person name="Steenwyk J.L."/>
            <person name="Rokas A."/>
            <person name="Carro J."/>
            <person name="Camarero S."/>
            <person name="Ferreira P."/>
            <person name="Molpeceres G."/>
            <person name="Ruiz-Duenas F.J."/>
            <person name="Serrano A."/>
            <person name="Henrissat B."/>
            <person name="Drula E."/>
            <person name="Hughes K.W."/>
            <person name="Mata J.L."/>
            <person name="Ishikawa N.K."/>
            <person name="Vargas-Isla R."/>
            <person name="Ushijima S."/>
            <person name="Smith C.A."/>
            <person name="Ahrendt S."/>
            <person name="Andreopoulos W."/>
            <person name="He G."/>
            <person name="Labutti K."/>
            <person name="Lipzen A."/>
            <person name="Ng V."/>
            <person name="Riley R."/>
            <person name="Sandor L."/>
            <person name="Barry K."/>
            <person name="Martinez A.T."/>
            <person name="Xiao Y."/>
            <person name="Gibbons J.G."/>
            <person name="Terashima K."/>
            <person name="Grigoriev I.V."/>
            <person name="Hibbett D.S."/>
        </authorList>
    </citation>
    <scope>NUCLEOTIDE SEQUENCE</scope>
    <source>
        <strain evidence="10">JLM2183</strain>
    </source>
</reference>
<dbReference type="NCBIfam" id="TIGR01381">
    <property type="entry name" value="E1_like_apg7"/>
    <property type="match status" value="1"/>
</dbReference>
<keyword evidence="11" id="KW-1185">Reference proteome</keyword>
<evidence type="ECO:0000256" key="6">
    <source>
        <dbReference type="PIRSR" id="PIRSR606285-1"/>
    </source>
</evidence>
<dbReference type="Gene3D" id="3.40.50.720">
    <property type="entry name" value="NAD(P)-binding Rossmann-like Domain"/>
    <property type="match status" value="1"/>
</dbReference>
<evidence type="ECO:0000256" key="5">
    <source>
        <dbReference type="ARBA" id="ARBA00023006"/>
    </source>
</evidence>
<dbReference type="InterPro" id="IPR042523">
    <property type="entry name" value="Atg7_N_2"/>
</dbReference>
<dbReference type="FunFam" id="3.40.50.720:FF:000243">
    <property type="entry name" value="Ubiquitin-like modifier-activating enzyme ATG7"/>
    <property type="match status" value="1"/>
</dbReference>
<gene>
    <name evidence="10" type="ORF">J3R30DRAFT_3688002</name>
</gene>
<dbReference type="SUPFAM" id="SSF69572">
    <property type="entry name" value="Activating enzymes of the ubiquitin-like proteins"/>
    <property type="match status" value="1"/>
</dbReference>